<evidence type="ECO:0000313" key="8">
    <source>
        <dbReference type="Proteomes" id="UP001238179"/>
    </source>
</evidence>
<dbReference type="AlphaFoldDB" id="A0AA48K873"/>
<dbReference type="RefSeq" id="WP_316414726.1">
    <property type="nucleotide sequence ID" value="NZ_AP027080.1"/>
</dbReference>
<evidence type="ECO:0000256" key="4">
    <source>
        <dbReference type="ARBA" id="ARBA00023125"/>
    </source>
</evidence>
<dbReference type="GO" id="GO:0003677">
    <property type="term" value="F:DNA binding"/>
    <property type="evidence" value="ECO:0007669"/>
    <property type="project" value="UniProtKB-KW"/>
</dbReference>
<dbReference type="InterPro" id="IPR036388">
    <property type="entry name" value="WH-like_DNA-bd_sf"/>
</dbReference>
<evidence type="ECO:0000259" key="6">
    <source>
        <dbReference type="PROSITE" id="PS50949"/>
    </source>
</evidence>
<dbReference type="Gene3D" id="3.40.640.10">
    <property type="entry name" value="Type I PLP-dependent aspartate aminotransferase-like (Major domain)"/>
    <property type="match status" value="1"/>
</dbReference>
<dbReference type="InterPro" id="IPR036390">
    <property type="entry name" value="WH_DNA-bd_sf"/>
</dbReference>
<dbReference type="SUPFAM" id="SSF53383">
    <property type="entry name" value="PLP-dependent transferases"/>
    <property type="match status" value="1"/>
</dbReference>
<dbReference type="PROSITE" id="PS50949">
    <property type="entry name" value="HTH_GNTR"/>
    <property type="match status" value="1"/>
</dbReference>
<keyword evidence="2" id="KW-0663">Pyridoxal phosphate</keyword>
<accession>A0AA48K873</accession>
<dbReference type="InterPro" id="IPR015421">
    <property type="entry name" value="PyrdxlP-dep_Trfase_major"/>
</dbReference>
<dbReference type="SUPFAM" id="SSF46785">
    <property type="entry name" value="Winged helix' DNA-binding domain"/>
    <property type="match status" value="1"/>
</dbReference>
<dbReference type="Pfam" id="PF00392">
    <property type="entry name" value="GntR"/>
    <property type="match status" value="1"/>
</dbReference>
<dbReference type="GO" id="GO:0003700">
    <property type="term" value="F:DNA-binding transcription factor activity"/>
    <property type="evidence" value="ECO:0007669"/>
    <property type="project" value="InterPro"/>
</dbReference>
<dbReference type="InterPro" id="IPR000524">
    <property type="entry name" value="Tscrpt_reg_HTH_GntR"/>
</dbReference>
<keyword evidence="8" id="KW-1185">Reference proteome</keyword>
<keyword evidence="4" id="KW-0238">DNA-binding</keyword>
<evidence type="ECO:0000256" key="3">
    <source>
        <dbReference type="ARBA" id="ARBA00023015"/>
    </source>
</evidence>
<dbReference type="InterPro" id="IPR051446">
    <property type="entry name" value="HTH_trans_reg/aminotransferase"/>
</dbReference>
<organism evidence="7 8">
    <name type="scientific">Mesoterricola silvestris</name>
    <dbReference type="NCBI Taxonomy" id="2927979"/>
    <lineage>
        <taxon>Bacteria</taxon>
        <taxon>Pseudomonadati</taxon>
        <taxon>Acidobacteriota</taxon>
        <taxon>Holophagae</taxon>
        <taxon>Holophagales</taxon>
        <taxon>Holophagaceae</taxon>
        <taxon>Mesoterricola</taxon>
    </lineage>
</organism>
<dbReference type="CDD" id="cd00609">
    <property type="entry name" value="AAT_like"/>
    <property type="match status" value="1"/>
</dbReference>
<dbReference type="Gene3D" id="1.10.10.10">
    <property type="entry name" value="Winged helix-like DNA-binding domain superfamily/Winged helix DNA-binding domain"/>
    <property type="match status" value="1"/>
</dbReference>
<evidence type="ECO:0000256" key="5">
    <source>
        <dbReference type="ARBA" id="ARBA00023163"/>
    </source>
</evidence>
<evidence type="ECO:0000313" key="7">
    <source>
        <dbReference type="EMBL" id="BDU71825.1"/>
    </source>
</evidence>
<dbReference type="InterPro" id="IPR004839">
    <property type="entry name" value="Aminotransferase_I/II_large"/>
</dbReference>
<comment type="similarity">
    <text evidence="1">In the C-terminal section; belongs to the class-I pyridoxal-phosphate-dependent aminotransferase family.</text>
</comment>
<evidence type="ECO:0000256" key="1">
    <source>
        <dbReference type="ARBA" id="ARBA00005384"/>
    </source>
</evidence>
<reference evidence="8" key="1">
    <citation type="journal article" date="2023" name="Int. J. Syst. Evol. Microbiol.">
        <title>Mesoterricola silvestris gen. nov., sp. nov., Mesoterricola sediminis sp. nov., Geothrix oryzae sp. nov., Geothrix edaphica sp. nov., Geothrix rubra sp. nov., and Geothrix limicola sp. nov., six novel members of Acidobacteriota isolated from soils.</title>
        <authorList>
            <person name="Itoh H."/>
            <person name="Sugisawa Y."/>
            <person name="Mise K."/>
            <person name="Xu Z."/>
            <person name="Kuniyasu M."/>
            <person name="Ushijima N."/>
            <person name="Kawano K."/>
            <person name="Kobayashi E."/>
            <person name="Shiratori Y."/>
            <person name="Masuda Y."/>
            <person name="Senoo K."/>
        </authorList>
    </citation>
    <scope>NUCLEOTIDE SEQUENCE [LARGE SCALE GENOMIC DNA]</scope>
    <source>
        <strain evidence="8">W79</strain>
    </source>
</reference>
<proteinExistence type="inferred from homology"/>
<dbReference type="EMBL" id="AP027080">
    <property type="protein sequence ID" value="BDU71825.1"/>
    <property type="molecule type" value="Genomic_DNA"/>
</dbReference>
<evidence type="ECO:0000256" key="2">
    <source>
        <dbReference type="ARBA" id="ARBA00022898"/>
    </source>
</evidence>
<dbReference type="CDD" id="cd07377">
    <property type="entry name" value="WHTH_GntR"/>
    <property type="match status" value="1"/>
</dbReference>
<dbReference type="InterPro" id="IPR015424">
    <property type="entry name" value="PyrdxlP-dep_Trfase"/>
</dbReference>
<feature type="domain" description="HTH gntR-type" evidence="6">
    <location>
        <begin position="16"/>
        <end position="84"/>
    </location>
</feature>
<dbReference type="Proteomes" id="UP001238179">
    <property type="component" value="Chromosome"/>
</dbReference>
<dbReference type="PANTHER" id="PTHR46577:SF2">
    <property type="entry name" value="TRANSCRIPTIONAL REGULATORY PROTEIN"/>
    <property type="match status" value="1"/>
</dbReference>
<keyword evidence="5" id="KW-0804">Transcription</keyword>
<name>A0AA48K873_9BACT</name>
<dbReference type="KEGG" id="msil:METEAL_09990"/>
<protein>
    <submittedName>
        <fullName evidence="7">GntR family transcriptional regulator</fullName>
    </submittedName>
</protein>
<dbReference type="GO" id="GO:0030170">
    <property type="term" value="F:pyridoxal phosphate binding"/>
    <property type="evidence" value="ECO:0007669"/>
    <property type="project" value="InterPro"/>
</dbReference>
<dbReference type="PANTHER" id="PTHR46577">
    <property type="entry name" value="HTH-TYPE TRANSCRIPTIONAL REGULATORY PROTEIN GABR"/>
    <property type="match status" value="1"/>
</dbReference>
<dbReference type="SMART" id="SM00345">
    <property type="entry name" value="HTH_GNTR"/>
    <property type="match status" value="1"/>
</dbReference>
<gene>
    <name evidence="7" type="ORF">METEAL_09990</name>
</gene>
<dbReference type="PRINTS" id="PR00035">
    <property type="entry name" value="HTHGNTR"/>
</dbReference>
<sequence>MRNKRIDLNLDAASGQPITLQIVDGLKAAIRDGRLQPGDGFPSTRTLAGSLGVSRNTVLDAYAELTAEGFMQGRGGSGSYVADPLPPDHRGAAPRGERLGFSLPEAPRVERLPDTVFTCLTGQVDPRMLPTLALARAYRKAMESRASARPRQRDAVSEAHLRTCILELLGQTLGLAGAPGNLLLAGGFEAALQMAASAILAPGDVVAVEDLGSSRHWGILRQAGARLEPIPVDGGGLCVEALQEASARLPIRAVLLSPRCQYPTTVPLAPARRRALLAWAEKQGAALLECDAESGIQYGAAAPMPLAGEDRGGNVVYLGSFTKAFFPGLPLAFILGPKPLIDHLEASPWHRELGADPVFEGAMTGLYLEGEFGRHLSRLRTTLLARRNALDAALKAHLGNAVSHVLPEVGMAIWVQVRDGLDVGRWAERAVKHGVAFSAGTRYQFEGKPVQALRLGFASHREAELEEIVRRMAAAR</sequence>
<keyword evidence="3" id="KW-0805">Transcription regulation</keyword>
<dbReference type="Pfam" id="PF00155">
    <property type="entry name" value="Aminotran_1_2"/>
    <property type="match status" value="1"/>
</dbReference>